<sequence length="399" mass="45639">MKRVFFLVLLFPLYLFPLTNHPNSLVISTIQNTSVNYPIRFVLLGDSRNSDSLPPGVAGDGDSVLSTLRNTINSLNPSPDFVIHSGDFCLRGHRYEYYKYEAMIDSCNVPWLTVRGNHELYADEGPFLYDSIFGDSDFVFDYGNARFIFMSDCQQYHTSSNNYIDYLFEIEQIDWLDSLLYDAESNGLRSFVFAHVPPYIPGHNTTYCLGDSNYYPQPNYTESHTELFTNTLSNHGVLLAGFGHQHFYDRYTYNGVHYIVSGGGGGPLVTPLQQAPYGGAFFHFVLFELYQDGTLKGYVYKKGSSVPDTVYDFTYSSGIDNKQRIGRNKIKIETIGKKFLIRSPSVMQNLKIMSVDGRIVVKENPGSYFYKGFFQNRGVYFYDIKTKYSIYRGKFIIIE</sequence>
<comment type="caution">
    <text evidence="2">The sequence shown here is derived from an EMBL/GenBank/DDBJ whole genome shotgun (WGS) entry which is preliminary data.</text>
</comment>
<feature type="domain" description="Calcineurin-like phosphoesterase" evidence="1">
    <location>
        <begin position="41"/>
        <end position="247"/>
    </location>
</feature>
<evidence type="ECO:0000313" key="3">
    <source>
        <dbReference type="Proteomes" id="UP000282321"/>
    </source>
</evidence>
<organism evidence="2 3">
    <name type="scientific">candidate division TA06 bacterium</name>
    <dbReference type="NCBI Taxonomy" id="2250710"/>
    <lineage>
        <taxon>Bacteria</taxon>
        <taxon>Bacteria division TA06</taxon>
    </lineage>
</organism>
<dbReference type="AlphaFoldDB" id="A0A660SAC9"/>
<dbReference type="Gene3D" id="3.60.21.10">
    <property type="match status" value="1"/>
</dbReference>
<reference evidence="2 3" key="1">
    <citation type="submission" date="2018-06" db="EMBL/GenBank/DDBJ databases">
        <title>Extensive metabolic versatility and redundancy in microbially diverse, dynamic hydrothermal sediments.</title>
        <authorList>
            <person name="Dombrowski N."/>
            <person name="Teske A."/>
            <person name="Baker B.J."/>
        </authorList>
    </citation>
    <scope>NUCLEOTIDE SEQUENCE [LARGE SCALE GENOMIC DNA]</scope>
    <source>
        <strain evidence="2">B35_G9</strain>
    </source>
</reference>
<dbReference type="EMBL" id="QNBC01000011">
    <property type="protein sequence ID" value="RKX67754.1"/>
    <property type="molecule type" value="Genomic_DNA"/>
</dbReference>
<gene>
    <name evidence="2" type="ORF">DRP44_01470</name>
</gene>
<dbReference type="Proteomes" id="UP000282321">
    <property type="component" value="Unassembled WGS sequence"/>
</dbReference>
<dbReference type="PANTHER" id="PTHR43143">
    <property type="entry name" value="METALLOPHOSPHOESTERASE, CALCINEURIN SUPERFAMILY"/>
    <property type="match status" value="1"/>
</dbReference>
<dbReference type="InterPro" id="IPR051918">
    <property type="entry name" value="STPP_CPPED1"/>
</dbReference>
<protein>
    <recommendedName>
        <fullName evidence="1">Calcineurin-like phosphoesterase domain-containing protein</fullName>
    </recommendedName>
</protein>
<dbReference type="InterPro" id="IPR029052">
    <property type="entry name" value="Metallo-depent_PP-like"/>
</dbReference>
<evidence type="ECO:0000259" key="1">
    <source>
        <dbReference type="Pfam" id="PF00149"/>
    </source>
</evidence>
<dbReference type="Pfam" id="PF00149">
    <property type="entry name" value="Metallophos"/>
    <property type="match status" value="1"/>
</dbReference>
<dbReference type="SUPFAM" id="SSF56300">
    <property type="entry name" value="Metallo-dependent phosphatases"/>
    <property type="match status" value="1"/>
</dbReference>
<dbReference type="GO" id="GO:0016787">
    <property type="term" value="F:hydrolase activity"/>
    <property type="evidence" value="ECO:0007669"/>
    <property type="project" value="InterPro"/>
</dbReference>
<name>A0A660SAC9_UNCT6</name>
<proteinExistence type="predicted"/>
<evidence type="ECO:0000313" key="2">
    <source>
        <dbReference type="EMBL" id="RKX67754.1"/>
    </source>
</evidence>
<dbReference type="PANTHER" id="PTHR43143:SF1">
    <property type="entry name" value="SERINE_THREONINE-PROTEIN PHOSPHATASE CPPED1"/>
    <property type="match status" value="1"/>
</dbReference>
<dbReference type="InterPro" id="IPR004843">
    <property type="entry name" value="Calcineurin-like_PHP"/>
</dbReference>
<accession>A0A660SAC9</accession>